<evidence type="ECO:0000313" key="1">
    <source>
        <dbReference type="EMBL" id="MBB6501271.1"/>
    </source>
</evidence>
<name>A0A7X0MJR2_9SPHI</name>
<organism evidence="1 2">
    <name type="scientific">Pedobacter cryoconitis</name>
    <dbReference type="NCBI Taxonomy" id="188932"/>
    <lineage>
        <taxon>Bacteria</taxon>
        <taxon>Pseudomonadati</taxon>
        <taxon>Bacteroidota</taxon>
        <taxon>Sphingobacteriia</taxon>
        <taxon>Sphingobacteriales</taxon>
        <taxon>Sphingobacteriaceae</taxon>
        <taxon>Pedobacter</taxon>
    </lineage>
</organism>
<gene>
    <name evidence="1" type="ORF">HDF25_003438</name>
</gene>
<evidence type="ECO:0000313" key="2">
    <source>
        <dbReference type="Proteomes" id="UP000521017"/>
    </source>
</evidence>
<dbReference type="EMBL" id="JACHCC010000009">
    <property type="protein sequence ID" value="MBB6501271.1"/>
    <property type="molecule type" value="Genomic_DNA"/>
</dbReference>
<comment type="caution">
    <text evidence="1">The sequence shown here is derived from an EMBL/GenBank/DDBJ whole genome shotgun (WGS) entry which is preliminary data.</text>
</comment>
<reference evidence="1 2" key="1">
    <citation type="submission" date="2020-08" db="EMBL/GenBank/DDBJ databases">
        <title>Genomic Encyclopedia of Type Strains, Phase IV (KMG-V): Genome sequencing to study the core and pangenomes of soil and plant-associated prokaryotes.</title>
        <authorList>
            <person name="Whitman W."/>
        </authorList>
    </citation>
    <scope>NUCLEOTIDE SEQUENCE [LARGE SCALE GENOMIC DNA]</scope>
    <source>
        <strain evidence="1 2">M2T3</strain>
    </source>
</reference>
<protein>
    <submittedName>
        <fullName evidence="1">Uncharacterized protein</fullName>
    </submittedName>
</protein>
<dbReference type="Proteomes" id="UP000521017">
    <property type="component" value="Unassembled WGS sequence"/>
</dbReference>
<sequence>MKTRKGGRRKTGLNKQRGTVLEYSASSIFDRIISDD</sequence>
<proteinExistence type="predicted"/>
<dbReference type="AlphaFoldDB" id="A0A7X0MJR2"/>
<accession>A0A7X0MJR2</accession>